<dbReference type="AlphaFoldDB" id="A0AAV7T1Q7"/>
<protein>
    <submittedName>
        <fullName evidence="1">Uncharacterized protein</fullName>
    </submittedName>
</protein>
<evidence type="ECO:0000313" key="2">
    <source>
        <dbReference type="Proteomes" id="UP001066276"/>
    </source>
</evidence>
<dbReference type="Proteomes" id="UP001066276">
    <property type="component" value="Chromosome 4_1"/>
</dbReference>
<comment type="caution">
    <text evidence="1">The sequence shown here is derived from an EMBL/GenBank/DDBJ whole genome shotgun (WGS) entry which is preliminary data.</text>
</comment>
<sequence length="102" mass="10973">MAHHGGVVDVGASCPRGYRKGKEIVGAGVVDVRASCPRGYRKGKEIVGAAFDIGNRIRLFNAFRKANHLDVISSGAALRVFCPVFQCMDVICKCFQGVLHVP</sequence>
<proteinExistence type="predicted"/>
<gene>
    <name evidence="1" type="ORF">NDU88_002026</name>
</gene>
<evidence type="ECO:0000313" key="1">
    <source>
        <dbReference type="EMBL" id="KAJ1170145.1"/>
    </source>
</evidence>
<accession>A0AAV7T1Q7</accession>
<name>A0AAV7T1Q7_PLEWA</name>
<reference evidence="1" key="1">
    <citation type="journal article" date="2022" name="bioRxiv">
        <title>Sequencing and chromosome-scale assembly of the giantPleurodeles waltlgenome.</title>
        <authorList>
            <person name="Brown T."/>
            <person name="Elewa A."/>
            <person name="Iarovenko S."/>
            <person name="Subramanian E."/>
            <person name="Araus A.J."/>
            <person name="Petzold A."/>
            <person name="Susuki M."/>
            <person name="Suzuki K.-i.T."/>
            <person name="Hayashi T."/>
            <person name="Toyoda A."/>
            <person name="Oliveira C."/>
            <person name="Osipova E."/>
            <person name="Leigh N.D."/>
            <person name="Simon A."/>
            <person name="Yun M.H."/>
        </authorList>
    </citation>
    <scope>NUCLEOTIDE SEQUENCE</scope>
    <source>
        <strain evidence="1">20211129_DDA</strain>
        <tissue evidence="1">Liver</tissue>
    </source>
</reference>
<organism evidence="1 2">
    <name type="scientific">Pleurodeles waltl</name>
    <name type="common">Iberian ribbed newt</name>
    <dbReference type="NCBI Taxonomy" id="8319"/>
    <lineage>
        <taxon>Eukaryota</taxon>
        <taxon>Metazoa</taxon>
        <taxon>Chordata</taxon>
        <taxon>Craniata</taxon>
        <taxon>Vertebrata</taxon>
        <taxon>Euteleostomi</taxon>
        <taxon>Amphibia</taxon>
        <taxon>Batrachia</taxon>
        <taxon>Caudata</taxon>
        <taxon>Salamandroidea</taxon>
        <taxon>Salamandridae</taxon>
        <taxon>Pleurodelinae</taxon>
        <taxon>Pleurodeles</taxon>
    </lineage>
</organism>
<keyword evidence="2" id="KW-1185">Reference proteome</keyword>
<dbReference type="EMBL" id="JANPWB010000007">
    <property type="protein sequence ID" value="KAJ1170145.1"/>
    <property type="molecule type" value="Genomic_DNA"/>
</dbReference>